<keyword evidence="2" id="KW-1185">Reference proteome</keyword>
<protein>
    <submittedName>
        <fullName evidence="1">Uncharacterized protein</fullName>
    </submittedName>
</protein>
<dbReference type="Proteomes" id="UP001054945">
    <property type="component" value="Unassembled WGS sequence"/>
</dbReference>
<comment type="caution">
    <text evidence="1">The sequence shown here is derived from an EMBL/GenBank/DDBJ whole genome shotgun (WGS) entry which is preliminary data.</text>
</comment>
<organism evidence="1 2">
    <name type="scientific">Caerostris extrusa</name>
    <name type="common">Bark spider</name>
    <name type="synonym">Caerostris bankana</name>
    <dbReference type="NCBI Taxonomy" id="172846"/>
    <lineage>
        <taxon>Eukaryota</taxon>
        <taxon>Metazoa</taxon>
        <taxon>Ecdysozoa</taxon>
        <taxon>Arthropoda</taxon>
        <taxon>Chelicerata</taxon>
        <taxon>Arachnida</taxon>
        <taxon>Araneae</taxon>
        <taxon>Araneomorphae</taxon>
        <taxon>Entelegynae</taxon>
        <taxon>Araneoidea</taxon>
        <taxon>Araneidae</taxon>
        <taxon>Caerostris</taxon>
    </lineage>
</organism>
<reference evidence="1 2" key="1">
    <citation type="submission" date="2021-06" db="EMBL/GenBank/DDBJ databases">
        <title>Caerostris extrusa draft genome.</title>
        <authorList>
            <person name="Kono N."/>
            <person name="Arakawa K."/>
        </authorList>
    </citation>
    <scope>NUCLEOTIDE SEQUENCE [LARGE SCALE GENOMIC DNA]</scope>
</reference>
<accession>A0AAV4PBF1</accession>
<proteinExistence type="predicted"/>
<dbReference type="AlphaFoldDB" id="A0AAV4PBF1"/>
<evidence type="ECO:0000313" key="1">
    <source>
        <dbReference type="EMBL" id="GIX93930.1"/>
    </source>
</evidence>
<name>A0AAV4PBF1_CAEEX</name>
<gene>
    <name evidence="1" type="ORF">CEXT_382961</name>
</gene>
<evidence type="ECO:0000313" key="2">
    <source>
        <dbReference type="Proteomes" id="UP001054945"/>
    </source>
</evidence>
<sequence>MPNNKVDCIWLVRRIRCHSDAQERIFQPTDFRHQSFLYENACQTPNQDHFIPSLKTQNVIPETIPTEEIPQKINKTRLLKSQRKL</sequence>
<dbReference type="EMBL" id="BPLR01004313">
    <property type="protein sequence ID" value="GIX93930.1"/>
    <property type="molecule type" value="Genomic_DNA"/>
</dbReference>